<dbReference type="InterPro" id="IPR011006">
    <property type="entry name" value="CheY-like_superfamily"/>
</dbReference>
<dbReference type="InterPro" id="IPR004358">
    <property type="entry name" value="Sig_transdc_His_kin-like_C"/>
</dbReference>
<dbReference type="Pfam" id="PF02518">
    <property type="entry name" value="HATPase_c"/>
    <property type="match status" value="1"/>
</dbReference>
<dbReference type="Gene3D" id="1.10.10.60">
    <property type="entry name" value="Homeodomain-like"/>
    <property type="match status" value="1"/>
</dbReference>
<evidence type="ECO:0000256" key="9">
    <source>
        <dbReference type="SAM" id="Phobius"/>
    </source>
</evidence>
<organism evidence="13 14">
    <name type="scientific">Sphingobacterium corticis</name>
    <dbReference type="NCBI Taxonomy" id="1812823"/>
    <lineage>
        <taxon>Bacteria</taxon>
        <taxon>Pseudomonadati</taxon>
        <taxon>Bacteroidota</taxon>
        <taxon>Sphingobacteriia</taxon>
        <taxon>Sphingobacteriales</taxon>
        <taxon>Sphingobacteriaceae</taxon>
        <taxon>Sphingobacterium</taxon>
    </lineage>
</organism>
<feature type="domain" description="Response regulatory" evidence="12">
    <location>
        <begin position="1088"/>
        <end position="1203"/>
    </location>
</feature>
<evidence type="ECO:0000259" key="12">
    <source>
        <dbReference type="PROSITE" id="PS50110"/>
    </source>
</evidence>
<dbReference type="Pfam" id="PF00512">
    <property type="entry name" value="HisKA"/>
    <property type="match status" value="1"/>
</dbReference>
<dbReference type="InterPro" id="IPR001789">
    <property type="entry name" value="Sig_transdc_resp-reg_receiver"/>
</dbReference>
<dbReference type="SUPFAM" id="SSF63829">
    <property type="entry name" value="Calcium-dependent phosphotriesterase"/>
    <property type="match status" value="2"/>
</dbReference>
<dbReference type="InterPro" id="IPR018062">
    <property type="entry name" value="HTH_AraC-typ_CS"/>
</dbReference>
<dbReference type="InterPro" id="IPR018060">
    <property type="entry name" value="HTH_AraC"/>
</dbReference>
<evidence type="ECO:0000256" key="5">
    <source>
        <dbReference type="ARBA" id="ARBA00023125"/>
    </source>
</evidence>
<dbReference type="PANTHER" id="PTHR43547">
    <property type="entry name" value="TWO-COMPONENT HISTIDINE KINASE"/>
    <property type="match status" value="1"/>
</dbReference>
<dbReference type="InterPro" id="IPR036890">
    <property type="entry name" value="HATPase_C_sf"/>
</dbReference>
<evidence type="ECO:0000256" key="6">
    <source>
        <dbReference type="ARBA" id="ARBA00023163"/>
    </source>
</evidence>
<dbReference type="SUPFAM" id="SSF47384">
    <property type="entry name" value="Homodimeric domain of signal transducing histidine kinase"/>
    <property type="match status" value="1"/>
</dbReference>
<keyword evidence="9" id="KW-0472">Membrane</keyword>
<dbReference type="EC" id="2.7.13.3" evidence="2"/>
<dbReference type="CDD" id="cd00082">
    <property type="entry name" value="HisKA"/>
    <property type="match status" value="1"/>
</dbReference>
<dbReference type="Gene3D" id="3.30.565.10">
    <property type="entry name" value="Histidine kinase-like ATPase, C-terminal domain"/>
    <property type="match status" value="1"/>
</dbReference>
<keyword evidence="9" id="KW-1133">Transmembrane helix</keyword>
<dbReference type="PROSITE" id="PS01124">
    <property type="entry name" value="HTH_ARAC_FAMILY_2"/>
    <property type="match status" value="1"/>
</dbReference>
<dbReference type="PROSITE" id="PS50110">
    <property type="entry name" value="RESPONSE_REGULATORY"/>
    <property type="match status" value="1"/>
</dbReference>
<dbReference type="SUPFAM" id="SSF55874">
    <property type="entry name" value="ATPase domain of HSP90 chaperone/DNA topoisomerase II/histidine kinase"/>
    <property type="match status" value="1"/>
</dbReference>
<dbReference type="InterPro" id="IPR009057">
    <property type="entry name" value="Homeodomain-like_sf"/>
</dbReference>
<feature type="domain" description="Histidine kinase" evidence="11">
    <location>
        <begin position="842"/>
        <end position="1058"/>
    </location>
</feature>
<dbReference type="Gene3D" id="2.60.40.10">
    <property type="entry name" value="Immunoglobulins"/>
    <property type="match status" value="1"/>
</dbReference>
<dbReference type="Gene3D" id="1.10.287.130">
    <property type="match status" value="1"/>
</dbReference>
<dbReference type="SMART" id="SM00387">
    <property type="entry name" value="HATPase_c"/>
    <property type="match status" value="1"/>
</dbReference>
<sequence length="1337" mass="152303">MQLANVSHAQPQAYRFNRIGKDSKLSNTRVTAIIRDEQNFLWFGTASGLNRYDGFRFKVFTHDEADSTSINENYIDKLIIGPSKALWAYTPNGWNKYNQQKEQFSSNPQDYLRTIGVPHQWFKTIVRGINEDYWFIYPEEGIYVFYEKSGKTEHIHADQKNNPLFSNHVSSVSFDRRGFLWIVYTEGRAERRNPKDLKVLAQFDLINSSEEPYEIFTDQDGDPWVYVPGRKMGLWYYDAAQRRLVHSHNAASAYLLNNDIVNGITQDDQGILWVATDHGGINLINKKNKTTRYIPSIQTDYGNPDNAIQSIYKDGNGTVWLGTVKSGASYYSPNKSWISLHKHQITDKNSLPYDDVNCFAEDKSGNIWIGTNGGGLLYFDRVRGTYQTFTHLPGNERSISSNVITSLYIDRQDVLWIGTYFGGLNSFDGKTFRRHKQNVSADGNASVWTIFEDSRSKLWLGTLTDGLQQYDREKQQFRSFRQSYPFAYSINAIFEDQQGWIWAAGSAGLEVYDPLGKLVRTLKYEKGKHNSLSNNMVFDLFPDLENNVWISTRDGLNRYDKSTKTVRRYGTQDGLPSSTVFRIISGTPGSIWISTSNGISHIRYGSDTDKIQVENFGESDGLQGSVFNEAAAVVTRRGEMIFGGSNGFNVIDPQLIKEQRPQATLAFTDLHLDHQPVTIGRDYDGTTVLSQSVLFTKSITLPASTHSFTLDFAALNVLNVEKLRFKYTMKGLNEDWAPIEDNYGKITFTGLTAGSYELTLRAVDGEGAWASEPIQLSIEILPPIWATWWAITIYVMLIAVGIFYLRRRFVRRNQKRFEQEKAFQEARHQHEVEAMKVHFYTNVSHELKTPLSLILSPVQHLLAQQPAKQDGAHLKMIQRNAEKLLHLVDEIIDFKKLEKDEMGLNLAAGDLVVFCREIFQSFAIAFSQKDIRFDFHSEAETLVTDFDQVKIERILYNLLSNAVKFTPSGGQVSLRLEMDDDEIQVRIKDSGIGIATEDQDRIFDRFYQVDTDDELINQGSGIGLSICKDFVQLHGGSIQVNSTLGEGSEFVVKIPFNNPHLTAHTTDESLSEKPEPDQHIKSTTRKHRILVVEDNYDLRTFLCESLRAHFQVTEAEDGLDGWQKALAAHPHLIISDVNMPKMNGIAFCEKIKGDKRTAMIPFVFLTVMKSEESQIMGLNLGAVDYITKPFNLSLLLSKVRTLLLQQDKSQELFQKRVSVAPSEPIADNAADVFIQRCLRIVEQNMENAEFSVKELGEQLHLGRATLYRKLMDTTGKSPVEFIRFMRLERSKQLLQNSDLSIAEIAYAVGFSDPKYFTRVFRDAYQITPSKFQESTNK</sequence>
<name>A0ABW5NHI1_9SPHI</name>
<evidence type="ECO:0000256" key="8">
    <source>
        <dbReference type="SAM" id="MobiDB-lite"/>
    </source>
</evidence>
<dbReference type="Pfam" id="PF07494">
    <property type="entry name" value="Reg_prop"/>
    <property type="match status" value="5"/>
</dbReference>
<dbReference type="SMART" id="SM00388">
    <property type="entry name" value="HisKA"/>
    <property type="match status" value="1"/>
</dbReference>
<dbReference type="SUPFAM" id="SSF46689">
    <property type="entry name" value="Homeodomain-like"/>
    <property type="match status" value="1"/>
</dbReference>
<keyword evidence="3 7" id="KW-0597">Phosphoprotein</keyword>
<dbReference type="InterPro" id="IPR003661">
    <property type="entry name" value="HisK_dim/P_dom"/>
</dbReference>
<dbReference type="InterPro" id="IPR003594">
    <property type="entry name" value="HATPase_dom"/>
</dbReference>
<dbReference type="EMBL" id="JBHUMA010000004">
    <property type="protein sequence ID" value="MFD2598452.1"/>
    <property type="molecule type" value="Genomic_DNA"/>
</dbReference>
<evidence type="ECO:0000313" key="13">
    <source>
        <dbReference type="EMBL" id="MFD2598452.1"/>
    </source>
</evidence>
<accession>A0ABW5NHI1</accession>
<evidence type="ECO:0000256" key="2">
    <source>
        <dbReference type="ARBA" id="ARBA00012438"/>
    </source>
</evidence>
<dbReference type="InterPro" id="IPR011110">
    <property type="entry name" value="Reg_prop"/>
</dbReference>
<dbReference type="Pfam" id="PF12833">
    <property type="entry name" value="HTH_18"/>
    <property type="match status" value="1"/>
</dbReference>
<dbReference type="Proteomes" id="UP001597393">
    <property type="component" value="Unassembled WGS sequence"/>
</dbReference>
<dbReference type="SMART" id="SM00342">
    <property type="entry name" value="HTH_ARAC"/>
    <property type="match status" value="1"/>
</dbReference>
<dbReference type="Gene3D" id="2.130.10.10">
    <property type="entry name" value="YVTN repeat-like/Quinoprotein amine dehydrogenase"/>
    <property type="match status" value="2"/>
</dbReference>
<dbReference type="PROSITE" id="PS50109">
    <property type="entry name" value="HIS_KIN"/>
    <property type="match status" value="1"/>
</dbReference>
<dbReference type="Pfam" id="PF00072">
    <property type="entry name" value="Response_reg"/>
    <property type="match status" value="1"/>
</dbReference>
<dbReference type="CDD" id="cd17574">
    <property type="entry name" value="REC_OmpR"/>
    <property type="match status" value="1"/>
</dbReference>
<proteinExistence type="predicted"/>
<dbReference type="InterPro" id="IPR015943">
    <property type="entry name" value="WD40/YVTN_repeat-like_dom_sf"/>
</dbReference>
<dbReference type="PROSITE" id="PS00041">
    <property type="entry name" value="HTH_ARAC_FAMILY_1"/>
    <property type="match status" value="1"/>
</dbReference>
<keyword evidence="5" id="KW-0238">DNA-binding</keyword>
<comment type="catalytic activity">
    <reaction evidence="1">
        <text>ATP + protein L-histidine = ADP + protein N-phospho-L-histidine.</text>
        <dbReference type="EC" id="2.7.13.3"/>
    </reaction>
</comment>
<evidence type="ECO:0000259" key="11">
    <source>
        <dbReference type="PROSITE" id="PS50109"/>
    </source>
</evidence>
<dbReference type="PANTHER" id="PTHR43547:SF2">
    <property type="entry name" value="HYBRID SIGNAL TRANSDUCTION HISTIDINE KINASE C"/>
    <property type="match status" value="1"/>
</dbReference>
<feature type="modified residue" description="4-aspartylphosphate" evidence="7">
    <location>
        <position position="1136"/>
    </location>
</feature>
<reference evidence="14" key="1">
    <citation type="journal article" date="2019" name="Int. J. Syst. Evol. Microbiol.">
        <title>The Global Catalogue of Microorganisms (GCM) 10K type strain sequencing project: providing services to taxonomists for standard genome sequencing and annotation.</title>
        <authorList>
            <consortium name="The Broad Institute Genomics Platform"/>
            <consortium name="The Broad Institute Genome Sequencing Center for Infectious Disease"/>
            <person name="Wu L."/>
            <person name="Ma J."/>
        </authorList>
    </citation>
    <scope>NUCLEOTIDE SEQUENCE [LARGE SCALE GENOMIC DNA]</scope>
    <source>
        <strain evidence="14">KCTC 42248</strain>
    </source>
</reference>
<dbReference type="Gene3D" id="3.40.50.2300">
    <property type="match status" value="1"/>
</dbReference>
<keyword evidence="14" id="KW-1185">Reference proteome</keyword>
<feature type="compositionally biased region" description="Basic and acidic residues" evidence="8">
    <location>
        <begin position="1065"/>
        <end position="1080"/>
    </location>
</feature>
<feature type="domain" description="HTH araC/xylS-type" evidence="10">
    <location>
        <begin position="1235"/>
        <end position="1334"/>
    </location>
</feature>
<dbReference type="PRINTS" id="PR00344">
    <property type="entry name" value="BCTRLSENSOR"/>
</dbReference>
<dbReference type="InterPro" id="IPR036097">
    <property type="entry name" value="HisK_dim/P_sf"/>
</dbReference>
<dbReference type="InterPro" id="IPR013783">
    <property type="entry name" value="Ig-like_fold"/>
</dbReference>
<evidence type="ECO:0000256" key="1">
    <source>
        <dbReference type="ARBA" id="ARBA00000085"/>
    </source>
</evidence>
<gene>
    <name evidence="13" type="ORF">ACFSQ3_05755</name>
</gene>
<dbReference type="RefSeq" id="WP_380868346.1">
    <property type="nucleotide sequence ID" value="NZ_JBHUMA010000004.1"/>
</dbReference>
<evidence type="ECO:0000256" key="4">
    <source>
        <dbReference type="ARBA" id="ARBA00023015"/>
    </source>
</evidence>
<comment type="caution">
    <text evidence="13">The sequence shown here is derived from an EMBL/GenBank/DDBJ whole genome shotgun (WGS) entry which is preliminary data.</text>
</comment>
<evidence type="ECO:0000259" key="10">
    <source>
        <dbReference type="PROSITE" id="PS01124"/>
    </source>
</evidence>
<protein>
    <recommendedName>
        <fullName evidence="2">histidine kinase</fullName>
        <ecNumber evidence="2">2.7.13.3</ecNumber>
    </recommendedName>
</protein>
<evidence type="ECO:0000256" key="3">
    <source>
        <dbReference type="ARBA" id="ARBA00022553"/>
    </source>
</evidence>
<keyword evidence="6" id="KW-0804">Transcription</keyword>
<dbReference type="InterPro" id="IPR011123">
    <property type="entry name" value="Y_Y_Y"/>
</dbReference>
<keyword evidence="4" id="KW-0805">Transcription regulation</keyword>
<dbReference type="SUPFAM" id="SSF52172">
    <property type="entry name" value="CheY-like"/>
    <property type="match status" value="1"/>
</dbReference>
<keyword evidence="9" id="KW-0812">Transmembrane</keyword>
<evidence type="ECO:0000256" key="7">
    <source>
        <dbReference type="PROSITE-ProRule" id="PRU00169"/>
    </source>
</evidence>
<feature type="region of interest" description="Disordered" evidence="8">
    <location>
        <begin position="1063"/>
        <end position="1082"/>
    </location>
</feature>
<dbReference type="InterPro" id="IPR005467">
    <property type="entry name" value="His_kinase_dom"/>
</dbReference>
<dbReference type="Pfam" id="PF07495">
    <property type="entry name" value="Y_Y_Y"/>
    <property type="match status" value="1"/>
</dbReference>
<dbReference type="CDD" id="cd16922">
    <property type="entry name" value="HATPase_EvgS-ArcB-TorS-like"/>
    <property type="match status" value="1"/>
</dbReference>
<feature type="transmembrane region" description="Helical" evidence="9">
    <location>
        <begin position="785"/>
        <end position="805"/>
    </location>
</feature>
<dbReference type="SMART" id="SM00448">
    <property type="entry name" value="REC"/>
    <property type="match status" value="1"/>
</dbReference>
<evidence type="ECO:0000313" key="14">
    <source>
        <dbReference type="Proteomes" id="UP001597393"/>
    </source>
</evidence>